<dbReference type="InterPro" id="IPR036771">
    <property type="entry name" value="ATPsynth_dsu/esu_N"/>
</dbReference>
<sequence>MKKQKKWVEVKKISLKILTPKGVFLESSPYSVAVKTKLGYRIAQYGITPFVGVISSSNLHILNDNEKIEIPIKSGIVYANKYEVLIFSEDQLSST</sequence>
<protein>
    <recommendedName>
        <fullName evidence="2">ATP synthase F1 complex delta/epsilon subunit N-terminal domain-containing protein</fullName>
    </recommendedName>
</protein>
<dbReference type="EMBL" id="VBRW01000001">
    <property type="protein sequence ID" value="MCI8283095.1"/>
    <property type="molecule type" value="Genomic_DNA"/>
</dbReference>
<reference evidence="3 4" key="1">
    <citation type="submission" date="2019-05" db="EMBL/GenBank/DDBJ databases">
        <title>Genome sequencing and assembly of Mycoplasma hyopneumoniae strains UFV01 and UFV02.</title>
        <authorList>
            <person name="De Souza L.F."/>
            <person name="Gonzaga N.F."/>
            <person name="Santos M.R."/>
            <person name="Deeney A.S."/>
            <person name="Vidigal P.M.P."/>
            <person name="Moreira M.A.S."/>
            <person name="Fietto J.R.L."/>
            <person name="Bressan G.C."/>
            <person name="Rycroft A.N."/>
            <person name="Silva Junior A."/>
        </authorList>
    </citation>
    <scope>NUCLEOTIDE SEQUENCE [LARGE SCALE GENOMIC DNA]</scope>
    <source>
        <strain evidence="3 4">UFV01</strain>
    </source>
</reference>
<organism evidence="3 4">
    <name type="scientific">Mesomycoplasma hyopneumoniae</name>
    <name type="common">Mycoplasma hyopneumoniae</name>
    <dbReference type="NCBI Taxonomy" id="2099"/>
    <lineage>
        <taxon>Bacteria</taxon>
        <taxon>Bacillati</taxon>
        <taxon>Mycoplasmatota</taxon>
        <taxon>Mycoplasmoidales</taxon>
        <taxon>Metamycoplasmataceae</taxon>
        <taxon>Mesomycoplasma</taxon>
    </lineage>
</organism>
<dbReference type="InterPro" id="IPR020546">
    <property type="entry name" value="ATP_synth_F1_dsu/esu_N"/>
</dbReference>
<accession>A0ABD4SVE6</accession>
<keyword evidence="1" id="KW-0066">ATP synthesis</keyword>
<comment type="caution">
    <text evidence="3">The sequence shown here is derived from an EMBL/GenBank/DDBJ whole genome shotgun (WGS) entry which is preliminary data.</text>
</comment>
<gene>
    <name evidence="3" type="ORF">FEF30_00605</name>
</gene>
<evidence type="ECO:0000313" key="4">
    <source>
        <dbReference type="Proteomes" id="UP001203104"/>
    </source>
</evidence>
<dbReference type="AlphaFoldDB" id="A0ABD4SVE6"/>
<dbReference type="Proteomes" id="UP001203104">
    <property type="component" value="Unassembled WGS sequence"/>
</dbReference>
<dbReference type="GO" id="GO:0045259">
    <property type="term" value="C:proton-transporting ATP synthase complex"/>
    <property type="evidence" value="ECO:0007669"/>
    <property type="project" value="UniProtKB-KW"/>
</dbReference>
<evidence type="ECO:0000259" key="2">
    <source>
        <dbReference type="Pfam" id="PF02823"/>
    </source>
</evidence>
<dbReference type="SUPFAM" id="SSF51344">
    <property type="entry name" value="Epsilon subunit of F1F0-ATP synthase N-terminal domain"/>
    <property type="match status" value="1"/>
</dbReference>
<proteinExistence type="predicted"/>
<keyword evidence="1" id="KW-0139">CF(1)</keyword>
<dbReference type="Pfam" id="PF02823">
    <property type="entry name" value="ATP-synt_DE_N"/>
    <property type="match status" value="1"/>
</dbReference>
<name>A0ABD4SVE6_MESHO</name>
<evidence type="ECO:0000256" key="1">
    <source>
        <dbReference type="ARBA" id="ARBA00023196"/>
    </source>
</evidence>
<feature type="domain" description="ATP synthase F1 complex delta/epsilon subunit N-terminal" evidence="2">
    <location>
        <begin position="14"/>
        <end position="89"/>
    </location>
</feature>
<dbReference type="Gene3D" id="2.60.15.10">
    <property type="entry name" value="F0F1 ATP synthase delta/epsilon subunit, N-terminal"/>
    <property type="match status" value="1"/>
</dbReference>
<evidence type="ECO:0000313" key="3">
    <source>
        <dbReference type="EMBL" id="MCI8283095.1"/>
    </source>
</evidence>